<keyword evidence="3" id="KW-0819">tRNA processing</keyword>
<sequence>MPALAAISRGEFLQLFQRCMPPGGWPHTIAVANSGGPDSTCLLYHLASLLKGGPSGLPQRVVSFHINHQLQTASDDMADVAAGTARALGVEHFFFTIPWSKNSYPSYPDAARTELTARGARVRAFFDMMTGEGATALVLGHHADDQVETMIMRSARGSRLQGLGGMLPVRRWGMGDVSREDRLGVFGLPGMSRWMVRPLLTVPKDRILATCDRNALRYAIDKTNFQPSLTMRNAIRHALDSPSKLTDIRSLQPSILSETATQLSVHLSGDFMRLETRDELRECARLLRQRVEMHDTQGQCDHMDNILARCLMPTLPSTLVLPSQWLQGVPTETLDILVSRVLRYASRHPWGSIVAQASGSRASYQAIADNVTWDVSDTRRRSAFTRGGAVLFVPGFVDGDGTFRQGDNQPQDARPAWRLQAAPPMESNSLIITSLLSQWRPGQENPAVLYDNRFLLRFNMGHIPRYILHSLSQDAVVQITHDGPEYSPQVVLLTPKFKIVVANYRRDVLGLDHKTSKKSKNPVPMPEQKWVHMELVRTLEAY</sequence>
<dbReference type="CDD" id="cd01992">
    <property type="entry name" value="TilS_N"/>
    <property type="match status" value="1"/>
</dbReference>
<evidence type="ECO:0000256" key="1">
    <source>
        <dbReference type="ARBA" id="ARBA00013267"/>
    </source>
</evidence>
<dbReference type="SUPFAM" id="SSF52402">
    <property type="entry name" value="Adenine nucleotide alpha hydrolases-like"/>
    <property type="match status" value="1"/>
</dbReference>
<evidence type="ECO:0000256" key="6">
    <source>
        <dbReference type="ARBA" id="ARBA00048539"/>
    </source>
</evidence>
<dbReference type="Proteomes" id="UP000814176">
    <property type="component" value="Unassembled WGS sequence"/>
</dbReference>
<dbReference type="Pfam" id="PF01171">
    <property type="entry name" value="ATP_bind_3"/>
    <property type="match status" value="1"/>
</dbReference>
<evidence type="ECO:0000256" key="4">
    <source>
        <dbReference type="ARBA" id="ARBA00022741"/>
    </source>
</evidence>
<dbReference type="EC" id="6.3.4.19" evidence="1"/>
<evidence type="ECO:0000256" key="5">
    <source>
        <dbReference type="ARBA" id="ARBA00022840"/>
    </source>
</evidence>
<evidence type="ECO:0000256" key="3">
    <source>
        <dbReference type="ARBA" id="ARBA00022694"/>
    </source>
</evidence>
<protein>
    <recommendedName>
        <fullName evidence="1">tRNA(Ile)-lysidine synthetase</fullName>
        <ecNumber evidence="1">6.3.4.19</ecNumber>
    </recommendedName>
</protein>
<dbReference type="RefSeq" id="XP_047775742.1">
    <property type="nucleotide sequence ID" value="XM_047920929.1"/>
</dbReference>
<comment type="caution">
    <text evidence="8">The sequence shown here is derived from an EMBL/GenBank/DDBJ whole genome shotgun (WGS) entry which is preliminary data.</text>
</comment>
<dbReference type="PANTHER" id="PTHR43033:SF1">
    <property type="entry name" value="TRNA(ILE)-LYSIDINE SYNTHASE-RELATED"/>
    <property type="match status" value="1"/>
</dbReference>
<keyword evidence="9" id="KW-1185">Reference proteome</keyword>
<evidence type="ECO:0000313" key="8">
    <source>
        <dbReference type="EMBL" id="KAH9832976.1"/>
    </source>
</evidence>
<keyword evidence="5" id="KW-0067">ATP-binding</keyword>
<dbReference type="HAMAP" id="MF_01161">
    <property type="entry name" value="tRNA_Ile_lys_synt"/>
    <property type="match status" value="1"/>
</dbReference>
<dbReference type="InterPro" id="IPR012795">
    <property type="entry name" value="tRNA_Ile_lys_synt_N"/>
</dbReference>
<comment type="catalytic activity">
    <reaction evidence="6">
        <text>cytidine(34) in tRNA(Ile2) + L-lysine + ATP = lysidine(34) in tRNA(Ile2) + AMP + diphosphate + H(+)</text>
        <dbReference type="Rhea" id="RHEA:43744"/>
        <dbReference type="Rhea" id="RHEA-COMP:10625"/>
        <dbReference type="Rhea" id="RHEA-COMP:10670"/>
        <dbReference type="ChEBI" id="CHEBI:15378"/>
        <dbReference type="ChEBI" id="CHEBI:30616"/>
        <dbReference type="ChEBI" id="CHEBI:32551"/>
        <dbReference type="ChEBI" id="CHEBI:33019"/>
        <dbReference type="ChEBI" id="CHEBI:82748"/>
        <dbReference type="ChEBI" id="CHEBI:83665"/>
        <dbReference type="ChEBI" id="CHEBI:456215"/>
        <dbReference type="EC" id="6.3.4.19"/>
    </reaction>
</comment>
<dbReference type="NCBIfam" id="TIGR02432">
    <property type="entry name" value="lysidine_TilS_N"/>
    <property type="match status" value="1"/>
</dbReference>
<gene>
    <name evidence="8" type="ORF">C8Q71DRAFT_713662</name>
</gene>
<dbReference type="InterPro" id="IPR014729">
    <property type="entry name" value="Rossmann-like_a/b/a_fold"/>
</dbReference>
<evidence type="ECO:0000256" key="2">
    <source>
        <dbReference type="ARBA" id="ARBA00022598"/>
    </source>
</evidence>
<proteinExistence type="inferred from homology"/>
<evidence type="ECO:0000313" key="9">
    <source>
        <dbReference type="Proteomes" id="UP000814176"/>
    </source>
</evidence>
<dbReference type="GeneID" id="72001661"/>
<feature type="domain" description="tRNA(Ile)-lysidine/2-thiocytidine synthase N-terminal" evidence="7">
    <location>
        <begin position="29"/>
        <end position="237"/>
    </location>
</feature>
<keyword evidence="2" id="KW-0436">Ligase</keyword>
<dbReference type="InterPro" id="IPR012094">
    <property type="entry name" value="tRNA_Ile_lys_synt"/>
</dbReference>
<dbReference type="Gene3D" id="3.40.50.620">
    <property type="entry name" value="HUPs"/>
    <property type="match status" value="1"/>
</dbReference>
<dbReference type="PANTHER" id="PTHR43033">
    <property type="entry name" value="TRNA(ILE)-LYSIDINE SYNTHASE-RELATED"/>
    <property type="match status" value="1"/>
</dbReference>
<reference evidence="8 9" key="1">
    <citation type="journal article" date="2021" name="Environ. Microbiol.">
        <title>Gene family expansions and transcriptome signatures uncover fungal adaptations to wood decay.</title>
        <authorList>
            <person name="Hage H."/>
            <person name="Miyauchi S."/>
            <person name="Viragh M."/>
            <person name="Drula E."/>
            <person name="Min B."/>
            <person name="Chaduli D."/>
            <person name="Navarro D."/>
            <person name="Favel A."/>
            <person name="Norest M."/>
            <person name="Lesage-Meessen L."/>
            <person name="Balint B."/>
            <person name="Merenyi Z."/>
            <person name="de Eugenio L."/>
            <person name="Morin E."/>
            <person name="Martinez A.T."/>
            <person name="Baldrian P."/>
            <person name="Stursova M."/>
            <person name="Martinez M.J."/>
            <person name="Novotny C."/>
            <person name="Magnuson J.K."/>
            <person name="Spatafora J.W."/>
            <person name="Maurice S."/>
            <person name="Pangilinan J."/>
            <person name="Andreopoulos W."/>
            <person name="LaButti K."/>
            <person name="Hundley H."/>
            <person name="Na H."/>
            <person name="Kuo A."/>
            <person name="Barry K."/>
            <person name="Lipzen A."/>
            <person name="Henrissat B."/>
            <person name="Riley R."/>
            <person name="Ahrendt S."/>
            <person name="Nagy L.G."/>
            <person name="Grigoriev I.V."/>
            <person name="Martin F."/>
            <person name="Rosso M.N."/>
        </authorList>
    </citation>
    <scope>NUCLEOTIDE SEQUENCE [LARGE SCALE GENOMIC DNA]</scope>
    <source>
        <strain evidence="8 9">CIRM-BRFM 1785</strain>
    </source>
</reference>
<name>A0ABQ8K6V6_9APHY</name>
<organism evidence="8 9">
    <name type="scientific">Rhodofomes roseus</name>
    <dbReference type="NCBI Taxonomy" id="34475"/>
    <lineage>
        <taxon>Eukaryota</taxon>
        <taxon>Fungi</taxon>
        <taxon>Dikarya</taxon>
        <taxon>Basidiomycota</taxon>
        <taxon>Agaricomycotina</taxon>
        <taxon>Agaricomycetes</taxon>
        <taxon>Polyporales</taxon>
        <taxon>Rhodofomes</taxon>
    </lineage>
</organism>
<dbReference type="InterPro" id="IPR011063">
    <property type="entry name" value="TilS/TtcA_N"/>
</dbReference>
<accession>A0ABQ8K6V6</accession>
<evidence type="ECO:0000259" key="7">
    <source>
        <dbReference type="Pfam" id="PF01171"/>
    </source>
</evidence>
<keyword evidence="4" id="KW-0547">Nucleotide-binding</keyword>
<dbReference type="EMBL" id="JADCUA010000020">
    <property type="protein sequence ID" value="KAH9832976.1"/>
    <property type="molecule type" value="Genomic_DNA"/>
</dbReference>